<dbReference type="CDD" id="cd07067">
    <property type="entry name" value="HP_PGM_like"/>
    <property type="match status" value="1"/>
</dbReference>
<comment type="caution">
    <text evidence="2">The sequence shown here is derived from an EMBL/GenBank/DDBJ whole genome shotgun (WGS) entry which is preliminary data.</text>
</comment>
<dbReference type="EMBL" id="ABCS01000002">
    <property type="protein sequence ID" value="EDM81573.1"/>
    <property type="molecule type" value="Genomic_DNA"/>
</dbReference>
<evidence type="ECO:0000313" key="2">
    <source>
        <dbReference type="EMBL" id="EDM81573.1"/>
    </source>
</evidence>
<dbReference type="InterPro" id="IPR013078">
    <property type="entry name" value="His_Pase_superF_clade-1"/>
</dbReference>
<dbReference type="Proteomes" id="UP000005801">
    <property type="component" value="Unassembled WGS sequence"/>
</dbReference>
<reference evidence="2 3" key="1">
    <citation type="submission" date="2007-06" db="EMBL/GenBank/DDBJ databases">
        <authorList>
            <person name="Shimkets L."/>
            <person name="Ferriera S."/>
            <person name="Johnson J."/>
            <person name="Kravitz S."/>
            <person name="Beeson K."/>
            <person name="Sutton G."/>
            <person name="Rogers Y.-H."/>
            <person name="Friedman R."/>
            <person name="Frazier M."/>
            <person name="Venter J.C."/>
        </authorList>
    </citation>
    <scope>NUCLEOTIDE SEQUENCE [LARGE SCALE GENOMIC DNA]</scope>
    <source>
        <strain evidence="2 3">SIR-1</strain>
    </source>
</reference>
<name>A6FXI5_9BACT</name>
<dbReference type="OrthoDB" id="9781415at2"/>
<dbReference type="RefSeq" id="WP_006969184.1">
    <property type="nucleotide sequence ID" value="NZ_ABCS01000002.1"/>
</dbReference>
<gene>
    <name evidence="2" type="ORF">PPSIR1_21689</name>
</gene>
<sequence length="248" mass="26459">MAGADQRARIVAALVRHGDYEQPERVPSAHLPHPLTARGREQAAKLGHQLWAAASELGLRVNPTLHTSTLLRASETAGLAAGVLSTLAAGADFDVAEFPDLAERSTGSGNNLTVDQIEAIIRRDPRRPVLPSGWKAHPRYRLPLLGAESLMQAGARVAAHVEVRCHELRAAGEDTLAVFVSHGGALRHAAVCMGALELAAVPGLSMHHCGFVLLELQRSAEQIEDGLPGAWTKVGGAWKVRPPKRARD</sequence>
<dbReference type="STRING" id="391625.PPSIR1_21689"/>
<dbReference type="AlphaFoldDB" id="A6FXI5"/>
<organism evidence="2 3">
    <name type="scientific">Plesiocystis pacifica SIR-1</name>
    <dbReference type="NCBI Taxonomy" id="391625"/>
    <lineage>
        <taxon>Bacteria</taxon>
        <taxon>Pseudomonadati</taxon>
        <taxon>Myxococcota</taxon>
        <taxon>Polyangia</taxon>
        <taxon>Nannocystales</taxon>
        <taxon>Nannocystaceae</taxon>
        <taxon>Plesiocystis</taxon>
    </lineage>
</organism>
<dbReference type="SUPFAM" id="SSF53254">
    <property type="entry name" value="Phosphoglycerate mutase-like"/>
    <property type="match status" value="1"/>
</dbReference>
<dbReference type="Pfam" id="PF00300">
    <property type="entry name" value="His_Phos_1"/>
    <property type="match status" value="1"/>
</dbReference>
<keyword evidence="3" id="KW-1185">Reference proteome</keyword>
<dbReference type="InterPro" id="IPR051021">
    <property type="entry name" value="Mito_Ser/Thr_phosphatase"/>
</dbReference>
<dbReference type="InterPro" id="IPR029033">
    <property type="entry name" value="His_PPase_superfam"/>
</dbReference>
<evidence type="ECO:0000256" key="1">
    <source>
        <dbReference type="ARBA" id="ARBA00022801"/>
    </source>
</evidence>
<dbReference type="SMART" id="SM00855">
    <property type="entry name" value="PGAM"/>
    <property type="match status" value="1"/>
</dbReference>
<protein>
    <submittedName>
        <fullName evidence="2">Phosphoglycerate/bisphosphoglycerate mutase</fullName>
    </submittedName>
</protein>
<accession>A6FXI5</accession>
<dbReference type="GO" id="GO:0004722">
    <property type="term" value="F:protein serine/threonine phosphatase activity"/>
    <property type="evidence" value="ECO:0007669"/>
    <property type="project" value="TreeGrafter"/>
</dbReference>
<dbReference type="PANTHER" id="PTHR20935">
    <property type="entry name" value="PHOSPHOGLYCERATE MUTASE-RELATED"/>
    <property type="match status" value="1"/>
</dbReference>
<evidence type="ECO:0000313" key="3">
    <source>
        <dbReference type="Proteomes" id="UP000005801"/>
    </source>
</evidence>
<dbReference type="eggNOG" id="COG0406">
    <property type="taxonomic scope" value="Bacteria"/>
</dbReference>
<dbReference type="Gene3D" id="3.40.50.1240">
    <property type="entry name" value="Phosphoglycerate mutase-like"/>
    <property type="match status" value="1"/>
</dbReference>
<dbReference type="PANTHER" id="PTHR20935:SF0">
    <property type="entry name" value="SERINE_THREONINE-PROTEIN PHOSPHATASE PGAM5, MITOCHONDRIAL"/>
    <property type="match status" value="1"/>
</dbReference>
<dbReference type="GO" id="GO:0090141">
    <property type="term" value="P:positive regulation of mitochondrial fission"/>
    <property type="evidence" value="ECO:0007669"/>
    <property type="project" value="TreeGrafter"/>
</dbReference>
<proteinExistence type="predicted"/>
<keyword evidence="1" id="KW-0378">Hydrolase</keyword>